<feature type="compositionally biased region" description="Low complexity" evidence="1">
    <location>
        <begin position="91"/>
        <end position="100"/>
    </location>
</feature>
<comment type="caution">
    <text evidence="2">The sequence shown here is derived from an EMBL/GenBank/DDBJ whole genome shotgun (WGS) entry which is preliminary data.</text>
</comment>
<dbReference type="Proteomes" id="UP000765509">
    <property type="component" value="Unassembled WGS sequence"/>
</dbReference>
<keyword evidence="3" id="KW-1185">Reference proteome</keyword>
<proteinExistence type="predicted"/>
<evidence type="ECO:0000256" key="1">
    <source>
        <dbReference type="SAM" id="MobiDB-lite"/>
    </source>
</evidence>
<dbReference type="AlphaFoldDB" id="A0A9Q3DMG7"/>
<evidence type="ECO:0000313" key="3">
    <source>
        <dbReference type="Proteomes" id="UP000765509"/>
    </source>
</evidence>
<feature type="region of interest" description="Disordered" evidence="1">
    <location>
        <begin position="1"/>
        <end position="23"/>
    </location>
</feature>
<organism evidence="2 3">
    <name type="scientific">Austropuccinia psidii MF-1</name>
    <dbReference type="NCBI Taxonomy" id="1389203"/>
    <lineage>
        <taxon>Eukaryota</taxon>
        <taxon>Fungi</taxon>
        <taxon>Dikarya</taxon>
        <taxon>Basidiomycota</taxon>
        <taxon>Pucciniomycotina</taxon>
        <taxon>Pucciniomycetes</taxon>
        <taxon>Pucciniales</taxon>
        <taxon>Sphaerophragmiaceae</taxon>
        <taxon>Austropuccinia</taxon>
    </lineage>
</organism>
<protein>
    <submittedName>
        <fullName evidence="2">Uncharacterized protein</fullName>
    </submittedName>
</protein>
<evidence type="ECO:0000313" key="2">
    <source>
        <dbReference type="EMBL" id="MBW0503181.1"/>
    </source>
</evidence>
<dbReference type="EMBL" id="AVOT02017216">
    <property type="protein sequence ID" value="MBW0503181.1"/>
    <property type="molecule type" value="Genomic_DNA"/>
</dbReference>
<reference evidence="2" key="1">
    <citation type="submission" date="2021-03" db="EMBL/GenBank/DDBJ databases">
        <title>Draft genome sequence of rust myrtle Austropuccinia psidii MF-1, a brazilian biotype.</title>
        <authorList>
            <person name="Quecine M.C."/>
            <person name="Pachon D.M.R."/>
            <person name="Bonatelli M.L."/>
            <person name="Correr F.H."/>
            <person name="Franceschini L.M."/>
            <person name="Leite T.F."/>
            <person name="Margarido G.R.A."/>
            <person name="Almeida C.A."/>
            <person name="Ferrarezi J.A."/>
            <person name="Labate C.A."/>
        </authorList>
    </citation>
    <scope>NUCLEOTIDE SEQUENCE</scope>
    <source>
        <strain evidence="2">MF-1</strain>
    </source>
</reference>
<accession>A0A9Q3DMG7</accession>
<name>A0A9Q3DMG7_9BASI</name>
<sequence>MEYGQNHFQYESIRSRSGNNNQEDLSQPIAWLDLMKEVKGWNPNKNFKLSEERVTIIKENQAAIQAIHKLWNMEKPSQIQVPQNMGEEVPSSLQQSRSSSPYKPGATQSKAHQ</sequence>
<feature type="region of interest" description="Disordered" evidence="1">
    <location>
        <begin position="78"/>
        <end position="113"/>
    </location>
</feature>
<gene>
    <name evidence="2" type="ORF">O181_042896</name>
</gene>